<evidence type="ECO:0000313" key="1">
    <source>
        <dbReference type="EMBL" id="MCX8999155.1"/>
    </source>
</evidence>
<name>A0AAE3SWA4_9HYPH</name>
<reference evidence="1" key="1">
    <citation type="submission" date="2022-07" db="EMBL/GenBank/DDBJ databases">
        <title>Ectorhizobium quercum gen.nov., sp. nov.</title>
        <authorList>
            <person name="Ma T."/>
            <person name="Li Y."/>
        </authorList>
    </citation>
    <scope>NUCLEOTIDE SEQUENCE</scope>
    <source>
        <strain evidence="1">BDR2-2</strain>
    </source>
</reference>
<dbReference type="EMBL" id="JANFPI010000006">
    <property type="protein sequence ID" value="MCX8999155.1"/>
    <property type="molecule type" value="Genomic_DNA"/>
</dbReference>
<evidence type="ECO:0000313" key="2">
    <source>
        <dbReference type="Proteomes" id="UP001208771"/>
    </source>
</evidence>
<accession>A0AAE3SWA4</accession>
<dbReference type="InterPro" id="IPR021322">
    <property type="entry name" value="DUF2924"/>
</dbReference>
<sequence>MLVAENASASEEFMKHDKRMMAQAPGMNAEVDRTVLARLTALKAKSVKELKADWQALFGGRAPNNSRAFLELRIGHRIQELAYGGPDRDTRRMLDLLADEIEGIGRGKNQIVDPRNPVVGTRLVREWNGIEHTVTVMNDRFEWQGRRFRSLSAVAREITGTRWNGYRFFGLREREGA</sequence>
<proteinExistence type="predicted"/>
<dbReference type="Pfam" id="PF11149">
    <property type="entry name" value="DUF2924"/>
    <property type="match status" value="1"/>
</dbReference>
<comment type="caution">
    <text evidence="1">The sequence shown here is derived from an EMBL/GenBank/DDBJ whole genome shotgun (WGS) entry which is preliminary data.</text>
</comment>
<gene>
    <name evidence="1" type="ORF">NOF55_18785</name>
</gene>
<keyword evidence="2" id="KW-1185">Reference proteome</keyword>
<protein>
    <submittedName>
        <fullName evidence="1">DUF2924 domain-containing protein</fullName>
    </submittedName>
</protein>
<dbReference type="Proteomes" id="UP001208771">
    <property type="component" value="Unassembled WGS sequence"/>
</dbReference>
<organism evidence="1 2">
    <name type="scientific">Ectorhizobium quercum</name>
    <dbReference type="NCBI Taxonomy" id="2965071"/>
    <lineage>
        <taxon>Bacteria</taxon>
        <taxon>Pseudomonadati</taxon>
        <taxon>Pseudomonadota</taxon>
        <taxon>Alphaproteobacteria</taxon>
        <taxon>Hyphomicrobiales</taxon>
        <taxon>Rhizobiaceae</taxon>
        <taxon>Ectorhizobium</taxon>
    </lineage>
</organism>
<dbReference type="RefSeq" id="WP_306412646.1">
    <property type="nucleotide sequence ID" value="NZ_JANFPI010000006.1"/>
</dbReference>
<dbReference type="AlphaFoldDB" id="A0AAE3SWA4"/>